<dbReference type="RefSeq" id="WP_046346793.1">
    <property type="nucleotide sequence ID" value="NZ_BBWU01000001.1"/>
</dbReference>
<keyword evidence="4" id="KW-1185">Reference proteome</keyword>
<feature type="compositionally biased region" description="Basic residues" evidence="1">
    <location>
        <begin position="77"/>
        <end position="86"/>
    </location>
</feature>
<sequence length="86" mass="8594">MKKILFIAAVSMLGTALYAQDTQPAPAPTADAAAAPADTMAATPPADATATDPAQPAATEATPPADNSAAATDTAKTGKHKHRPKR</sequence>
<protein>
    <submittedName>
        <fullName evidence="3">Uncharacterized protein</fullName>
    </submittedName>
</protein>
<evidence type="ECO:0000313" key="3">
    <source>
        <dbReference type="EMBL" id="GAO37952.1"/>
    </source>
</evidence>
<feature type="chain" id="PRO_5002429065" evidence="2">
    <location>
        <begin position="20"/>
        <end position="86"/>
    </location>
</feature>
<name>A0A0E9MJI0_9SPHN</name>
<evidence type="ECO:0000256" key="1">
    <source>
        <dbReference type="SAM" id="MobiDB-lite"/>
    </source>
</evidence>
<accession>A0A0E9MJI0</accession>
<organism evidence="3 4">
    <name type="scientific">Sphingomonas changbaiensis NBRC 104936</name>
    <dbReference type="NCBI Taxonomy" id="1219043"/>
    <lineage>
        <taxon>Bacteria</taxon>
        <taxon>Pseudomonadati</taxon>
        <taxon>Pseudomonadota</taxon>
        <taxon>Alphaproteobacteria</taxon>
        <taxon>Sphingomonadales</taxon>
        <taxon>Sphingomonadaceae</taxon>
        <taxon>Sphingomonas</taxon>
    </lineage>
</organism>
<feature type="compositionally biased region" description="Low complexity" evidence="1">
    <location>
        <begin position="22"/>
        <end position="66"/>
    </location>
</feature>
<dbReference type="Proteomes" id="UP000033202">
    <property type="component" value="Unassembled WGS sequence"/>
</dbReference>
<reference evidence="3 4" key="1">
    <citation type="submission" date="2015-04" db="EMBL/GenBank/DDBJ databases">
        <title>Whole genome shotgun sequence of Sphingomonas changbaiensis NBRC 104936.</title>
        <authorList>
            <person name="Katano-Makiyama Y."/>
            <person name="Hosoyama A."/>
            <person name="Hashimoto M."/>
            <person name="Noguchi M."/>
            <person name="Tsuchikane K."/>
            <person name="Ohji S."/>
            <person name="Yamazoe A."/>
            <person name="Ichikawa N."/>
            <person name="Kimura A."/>
            <person name="Fujita N."/>
        </authorList>
    </citation>
    <scope>NUCLEOTIDE SEQUENCE [LARGE SCALE GENOMIC DNA]</scope>
    <source>
        <strain evidence="3 4">NBRC 104936</strain>
    </source>
</reference>
<evidence type="ECO:0000313" key="4">
    <source>
        <dbReference type="Proteomes" id="UP000033202"/>
    </source>
</evidence>
<proteinExistence type="predicted"/>
<evidence type="ECO:0000256" key="2">
    <source>
        <dbReference type="SAM" id="SignalP"/>
    </source>
</evidence>
<dbReference type="EMBL" id="BBWU01000001">
    <property type="protein sequence ID" value="GAO37952.1"/>
    <property type="molecule type" value="Genomic_DNA"/>
</dbReference>
<keyword evidence="2" id="KW-0732">Signal</keyword>
<feature type="signal peptide" evidence="2">
    <location>
        <begin position="1"/>
        <end position="19"/>
    </location>
</feature>
<feature type="region of interest" description="Disordered" evidence="1">
    <location>
        <begin position="22"/>
        <end position="86"/>
    </location>
</feature>
<dbReference type="AlphaFoldDB" id="A0A0E9MJI0"/>
<gene>
    <name evidence="3" type="ORF">SCH01S_01_01150</name>
</gene>
<comment type="caution">
    <text evidence="3">The sequence shown here is derived from an EMBL/GenBank/DDBJ whole genome shotgun (WGS) entry which is preliminary data.</text>
</comment>